<dbReference type="InterPro" id="IPR029055">
    <property type="entry name" value="Ntn_hydrolases_N"/>
</dbReference>
<dbReference type="Proteomes" id="UP001595752">
    <property type="component" value="Unassembled WGS sequence"/>
</dbReference>
<dbReference type="InterPro" id="IPR001962">
    <property type="entry name" value="Asn_synthase"/>
</dbReference>
<dbReference type="Pfam" id="PF13522">
    <property type="entry name" value="GATase_6"/>
    <property type="match status" value="1"/>
</dbReference>
<evidence type="ECO:0000256" key="2">
    <source>
        <dbReference type="ARBA" id="ARBA00005752"/>
    </source>
</evidence>
<dbReference type="InterPro" id="IPR051786">
    <property type="entry name" value="ASN_synthetase/amidase"/>
</dbReference>
<comment type="catalytic activity">
    <reaction evidence="8">
        <text>L-aspartate + L-glutamine + ATP + H2O = L-asparagine + L-glutamate + AMP + diphosphate + H(+)</text>
        <dbReference type="Rhea" id="RHEA:12228"/>
        <dbReference type="ChEBI" id="CHEBI:15377"/>
        <dbReference type="ChEBI" id="CHEBI:15378"/>
        <dbReference type="ChEBI" id="CHEBI:29985"/>
        <dbReference type="ChEBI" id="CHEBI:29991"/>
        <dbReference type="ChEBI" id="CHEBI:30616"/>
        <dbReference type="ChEBI" id="CHEBI:33019"/>
        <dbReference type="ChEBI" id="CHEBI:58048"/>
        <dbReference type="ChEBI" id="CHEBI:58359"/>
        <dbReference type="ChEBI" id="CHEBI:456215"/>
        <dbReference type="EC" id="6.3.5.4"/>
    </reaction>
</comment>
<gene>
    <name evidence="10" type="primary">asnB</name>
    <name evidence="10" type="ORF">ACFOU2_08445</name>
</gene>
<keyword evidence="6" id="KW-0061">Asparagine biosynthesis</keyword>
<comment type="similarity">
    <text evidence="2">Belongs to the asparagine synthetase family.</text>
</comment>
<dbReference type="NCBIfam" id="TIGR01536">
    <property type="entry name" value="asn_synth_AEB"/>
    <property type="match status" value="1"/>
</dbReference>
<keyword evidence="6" id="KW-0028">Amino-acid biosynthesis</keyword>
<evidence type="ECO:0000256" key="7">
    <source>
        <dbReference type="ARBA" id="ARBA00022962"/>
    </source>
</evidence>
<comment type="caution">
    <text evidence="10">The sequence shown here is derived from an EMBL/GenBank/DDBJ whole genome shotgun (WGS) entry which is preliminary data.</text>
</comment>
<organism evidence="10 11">
    <name type="scientific">Bacillus songklensis</name>
    <dbReference type="NCBI Taxonomy" id="1069116"/>
    <lineage>
        <taxon>Bacteria</taxon>
        <taxon>Bacillati</taxon>
        <taxon>Bacillota</taxon>
        <taxon>Bacilli</taxon>
        <taxon>Bacillales</taxon>
        <taxon>Bacillaceae</taxon>
        <taxon>Bacillus</taxon>
    </lineage>
</organism>
<dbReference type="Gene3D" id="3.40.50.620">
    <property type="entry name" value="HUPs"/>
    <property type="match status" value="1"/>
</dbReference>
<evidence type="ECO:0000256" key="3">
    <source>
        <dbReference type="ARBA" id="ARBA00012737"/>
    </source>
</evidence>
<dbReference type="SUPFAM" id="SSF52402">
    <property type="entry name" value="Adenine nucleotide alpha hydrolases-like"/>
    <property type="match status" value="1"/>
</dbReference>
<dbReference type="PANTHER" id="PTHR43284:SF1">
    <property type="entry name" value="ASPARAGINE SYNTHETASE"/>
    <property type="match status" value="1"/>
</dbReference>
<sequence length="660" mass="76023">MCGIAGYLTYSDQRTTEEMERILKRMTGTIIHRGPDGSGSWIDVEKGIALGHRRLAIIDLSSNGKQPMVSASGRYVMTFNGEIYNYHELRARLPEYPFRGHSDTEVMMAAIEAWGVERALKHFTGMFAFALWDRQEGLLHLARDRMGEKPLYYGWIGNTFVFGSDLEALRIHPQFNNEIDRNVLSLYLRFNYIPTPYCIYKGIYKLPPGAYATVKRTEQNQTISPVCYWKIEETIVHAKNNPTFQTEEEAVHTLDELLKETIKNQMIADVPLGTFLSGGIDSSTITAIMQAQSSKPIKTFTIGFTEKGYNEAKHAKMVARYLGTDHTELYVTPEDAMNVIPRLPVLYSEPFSDSSQIPTFLVSQIARSKVTVSLSGDGGDELFGGYNRYLWTTQIWDKTRWIPYGLRKSAAGAFTKISPRMWDYFFSIISPLLPQKYKQTIPGDKIHKMAEILAERSAEDMYFKLVSLWKSPSSILLNAEEPLTFLHQNRNWEVPGNVMELMMYLDAKTYLPDDILVKVDRASMGVSLETRAPFLDHRVVEYAFQLPLNMKIKNNKGKWILREVLYKYLPSELVERPKMGFGLPIDVWLRGPLREWAEELLDEKSLCNDGFFDVSPILEKWREHLSGRRNWQHYLWNILMFQAWLNKHKGKLPSHTDIEL</sequence>
<dbReference type="PROSITE" id="PS51278">
    <property type="entry name" value="GATASE_TYPE_2"/>
    <property type="match status" value="1"/>
</dbReference>
<dbReference type="EMBL" id="JBHRZT010000032">
    <property type="protein sequence ID" value="MFC3883534.1"/>
    <property type="molecule type" value="Genomic_DNA"/>
</dbReference>
<evidence type="ECO:0000256" key="6">
    <source>
        <dbReference type="ARBA" id="ARBA00022888"/>
    </source>
</evidence>
<evidence type="ECO:0000256" key="4">
    <source>
        <dbReference type="ARBA" id="ARBA00022741"/>
    </source>
</evidence>
<accession>A0ABV8B1M7</accession>
<feature type="domain" description="Glutamine amidotransferase type-2" evidence="9">
    <location>
        <begin position="2"/>
        <end position="217"/>
    </location>
</feature>
<dbReference type="SUPFAM" id="SSF56235">
    <property type="entry name" value="N-terminal nucleophile aminohydrolases (Ntn hydrolases)"/>
    <property type="match status" value="1"/>
</dbReference>
<dbReference type="InterPro" id="IPR006426">
    <property type="entry name" value="Asn_synth_AEB"/>
</dbReference>
<keyword evidence="10" id="KW-0436">Ligase</keyword>
<dbReference type="InterPro" id="IPR017932">
    <property type="entry name" value="GATase_2_dom"/>
</dbReference>
<dbReference type="InterPro" id="IPR014729">
    <property type="entry name" value="Rossmann-like_a/b/a_fold"/>
</dbReference>
<keyword evidence="7" id="KW-0315">Glutamine amidotransferase</keyword>
<keyword evidence="11" id="KW-1185">Reference proteome</keyword>
<dbReference type="EC" id="6.3.5.4" evidence="3"/>
<evidence type="ECO:0000259" key="9">
    <source>
        <dbReference type="PROSITE" id="PS51278"/>
    </source>
</evidence>
<evidence type="ECO:0000313" key="11">
    <source>
        <dbReference type="Proteomes" id="UP001595752"/>
    </source>
</evidence>
<reference evidence="11" key="1">
    <citation type="journal article" date="2019" name="Int. J. Syst. Evol. Microbiol.">
        <title>The Global Catalogue of Microorganisms (GCM) 10K type strain sequencing project: providing services to taxonomists for standard genome sequencing and annotation.</title>
        <authorList>
            <consortium name="The Broad Institute Genomics Platform"/>
            <consortium name="The Broad Institute Genome Sequencing Center for Infectious Disease"/>
            <person name="Wu L."/>
            <person name="Ma J."/>
        </authorList>
    </citation>
    <scope>NUCLEOTIDE SEQUENCE [LARGE SCALE GENOMIC DNA]</scope>
    <source>
        <strain evidence="11">CCUG 61889</strain>
    </source>
</reference>
<evidence type="ECO:0000256" key="1">
    <source>
        <dbReference type="ARBA" id="ARBA00005187"/>
    </source>
</evidence>
<dbReference type="Gene3D" id="3.60.20.10">
    <property type="entry name" value="Glutamine Phosphoribosylpyrophosphate, subunit 1, domain 1"/>
    <property type="match status" value="1"/>
</dbReference>
<keyword evidence="4" id="KW-0547">Nucleotide-binding</keyword>
<dbReference type="Pfam" id="PF00733">
    <property type="entry name" value="Asn_synthase"/>
    <property type="match status" value="1"/>
</dbReference>
<comment type="pathway">
    <text evidence="1">Amino-acid biosynthesis; L-asparagine biosynthesis; L-asparagine from L-aspartate (L-Gln route): step 1/1.</text>
</comment>
<dbReference type="InterPro" id="IPR033738">
    <property type="entry name" value="AsnB_N"/>
</dbReference>
<dbReference type="GO" id="GO:0004066">
    <property type="term" value="F:asparagine synthase (glutamine-hydrolyzing) activity"/>
    <property type="evidence" value="ECO:0007669"/>
    <property type="project" value="UniProtKB-EC"/>
</dbReference>
<dbReference type="PIRSF" id="PIRSF001589">
    <property type="entry name" value="Asn_synthetase_glu-h"/>
    <property type="match status" value="1"/>
</dbReference>
<proteinExistence type="inferred from homology"/>
<dbReference type="CDD" id="cd01991">
    <property type="entry name" value="Asn_synthase_B_C"/>
    <property type="match status" value="1"/>
</dbReference>
<evidence type="ECO:0000313" key="10">
    <source>
        <dbReference type="EMBL" id="MFC3883534.1"/>
    </source>
</evidence>
<keyword evidence="5" id="KW-0067">ATP-binding</keyword>
<dbReference type="CDD" id="cd00712">
    <property type="entry name" value="AsnB"/>
    <property type="match status" value="1"/>
</dbReference>
<evidence type="ECO:0000256" key="8">
    <source>
        <dbReference type="ARBA" id="ARBA00048741"/>
    </source>
</evidence>
<protein>
    <recommendedName>
        <fullName evidence="3">asparagine synthase (glutamine-hydrolyzing)</fullName>
        <ecNumber evidence="3">6.3.5.4</ecNumber>
    </recommendedName>
</protein>
<evidence type="ECO:0000256" key="5">
    <source>
        <dbReference type="ARBA" id="ARBA00022840"/>
    </source>
</evidence>
<dbReference type="PANTHER" id="PTHR43284">
    <property type="entry name" value="ASPARAGINE SYNTHETASE (GLUTAMINE-HYDROLYZING)"/>
    <property type="match status" value="1"/>
</dbReference>
<name>A0ABV8B1M7_9BACI</name>
<dbReference type="RefSeq" id="WP_377914095.1">
    <property type="nucleotide sequence ID" value="NZ_JBHRZT010000032.1"/>
</dbReference>